<dbReference type="PROSITE" id="PS52016">
    <property type="entry name" value="TONB_DEPENDENT_REC_3"/>
    <property type="match status" value="1"/>
</dbReference>
<dbReference type="Pfam" id="PF07715">
    <property type="entry name" value="Plug"/>
    <property type="match status" value="1"/>
</dbReference>
<evidence type="ECO:0000256" key="4">
    <source>
        <dbReference type="ARBA" id="ARBA00022452"/>
    </source>
</evidence>
<dbReference type="InterPro" id="IPR036942">
    <property type="entry name" value="Beta-barrel_TonB_sf"/>
</dbReference>
<protein>
    <submittedName>
        <fullName evidence="15">TonB-dependent receptor</fullName>
    </submittedName>
</protein>
<evidence type="ECO:0000259" key="14">
    <source>
        <dbReference type="Pfam" id="PF07715"/>
    </source>
</evidence>
<accession>A0A7W2EME9</accession>
<dbReference type="Gene3D" id="2.170.130.10">
    <property type="entry name" value="TonB-dependent receptor, plug domain"/>
    <property type="match status" value="1"/>
</dbReference>
<dbReference type="SUPFAM" id="SSF56935">
    <property type="entry name" value="Porins"/>
    <property type="match status" value="1"/>
</dbReference>
<dbReference type="InterPro" id="IPR000531">
    <property type="entry name" value="Beta-barrel_TonB"/>
</dbReference>
<evidence type="ECO:0000259" key="13">
    <source>
        <dbReference type="Pfam" id="PF00593"/>
    </source>
</evidence>
<dbReference type="PANTHER" id="PTHR47234">
    <property type="match status" value="1"/>
</dbReference>
<dbReference type="GO" id="GO:0009279">
    <property type="term" value="C:cell outer membrane"/>
    <property type="evidence" value="ECO:0007669"/>
    <property type="project" value="UniProtKB-SubCell"/>
</dbReference>
<dbReference type="Proteomes" id="UP000566711">
    <property type="component" value="Unassembled WGS sequence"/>
</dbReference>
<feature type="domain" description="TonB-dependent receptor plug" evidence="14">
    <location>
        <begin position="51"/>
        <end position="167"/>
    </location>
</feature>
<dbReference type="EMBL" id="JACEZS010000035">
    <property type="protein sequence ID" value="MBA5608589.1"/>
    <property type="molecule type" value="Genomic_DNA"/>
</dbReference>
<comment type="subcellular location">
    <subcellularLocation>
        <location evidence="1 10">Cell outer membrane</location>
        <topology evidence="1 10">Multi-pass membrane protein</topology>
    </subcellularLocation>
</comment>
<dbReference type="InterPro" id="IPR037066">
    <property type="entry name" value="Plug_dom_sf"/>
</dbReference>
<dbReference type="Pfam" id="PF00593">
    <property type="entry name" value="TonB_dep_Rec_b-barrel"/>
    <property type="match status" value="1"/>
</dbReference>
<dbReference type="InterPro" id="IPR012910">
    <property type="entry name" value="Plug_dom"/>
</dbReference>
<name>A0A7W2EME9_9BURK</name>
<evidence type="ECO:0000256" key="8">
    <source>
        <dbReference type="ARBA" id="ARBA00023170"/>
    </source>
</evidence>
<keyword evidence="4 10" id="KW-1134">Transmembrane beta strand</keyword>
<dbReference type="PANTHER" id="PTHR47234:SF1">
    <property type="entry name" value="TONB-DEPENDENT RECEPTOR"/>
    <property type="match status" value="1"/>
</dbReference>
<keyword evidence="9 10" id="KW-0998">Cell outer membrane</keyword>
<feature type="signal peptide" evidence="12">
    <location>
        <begin position="1"/>
        <end position="26"/>
    </location>
</feature>
<evidence type="ECO:0000256" key="9">
    <source>
        <dbReference type="ARBA" id="ARBA00023237"/>
    </source>
</evidence>
<dbReference type="InterPro" id="IPR039426">
    <property type="entry name" value="TonB-dep_rcpt-like"/>
</dbReference>
<feature type="chain" id="PRO_5031281450" evidence="12">
    <location>
        <begin position="27"/>
        <end position="950"/>
    </location>
</feature>
<keyword evidence="8 15" id="KW-0675">Receptor</keyword>
<dbReference type="AlphaFoldDB" id="A0A7W2EME9"/>
<dbReference type="Gene3D" id="2.40.170.20">
    <property type="entry name" value="TonB-dependent receptor, beta-barrel domain"/>
    <property type="match status" value="1"/>
</dbReference>
<comment type="caution">
    <text evidence="15">The sequence shown here is derived from an EMBL/GenBank/DDBJ whole genome shotgun (WGS) entry which is preliminary data.</text>
</comment>
<comment type="similarity">
    <text evidence="2 10 11">Belongs to the TonB-dependent receptor family.</text>
</comment>
<keyword evidence="3 10" id="KW-0813">Transport</keyword>
<evidence type="ECO:0000256" key="12">
    <source>
        <dbReference type="SAM" id="SignalP"/>
    </source>
</evidence>
<sequence>MKKQISLKKSVVAVALTLASSQVVMAQESGTDKPIEKVIVTGSSLKHIEGETATPVQIIKAEEIRRLGVGSVKELLDTITSASSTSLSDIGGSNSFASGASAADLRGLGKQSTLILLNSRRVAPYALADYNEVFTNLDSLPLEAVQRVEVLRNGGSSLYGSDAVAGVINIITRSDYEGISANASRDQSVANEQFHKYTASLTGGFGNLVKDRYNVLANVEVFKRGAATWRDVLDDINPAYGNKFSAVANKSGLMFGNRGTPSTFSYPGNIIGVGPVPGCTTLNAGGLCVYDRFGRFEAQPAAQRVNGLVSGKFDINDNLQAFSEVLFSHTRTDYLPAFGYYDSTASDAVWGDPSTGQAKTFTSRYLPATHPLNTSGDEAPLRYRFADSGASHTTTSDEYRALAGLRGTVGKYDWESAVGVMGGKVTDDSRGALSDSGFRREIGNYDPSQTDPLFFNRGYKIGQVNAPDVLNALFPHYGYEGKITQTFADAKISGEVAQLNGRPVGLAVGGDVRHEKMSILPSANLLAGDIVSNGAATADASRTSSALFTELNVPLSAALEVVGAARVDKFPGFKAHVSPKLAARFEASKQLLFRGTLESGFRAPNLTESAQSSKFSFNNGLTDPKRCDQAQVLANDLRNSAAKLPDNDTNKALLLARADVVEGNECAAGVANIVRNNPGLKPEVSHSLSFGFVIEPVPGTNLSLDYFNIKRKDEIGLKTTDELLAAEDSLAAGVVNRLPIAQDKTFSADERAKYGVTAGPLASISGRFENVSKTKTSGIDIGGATRVDTRWGRLDLSTNATYLLDLRNFASTLGQYGDNLAGRYTYSKLVANIGGSLKTGDFTNSLRLTYHSATSLQGDYFDSGYTLAACQAKHWSADECRIASYQRLDYNVSYTGVKDLTVSLFIGNLLGRRPPLDLKSFNKDGGGVIPQDLADVQGRTARVMAEYKFR</sequence>
<proteinExistence type="inferred from homology"/>
<evidence type="ECO:0000256" key="6">
    <source>
        <dbReference type="ARBA" id="ARBA00023077"/>
    </source>
</evidence>
<evidence type="ECO:0000256" key="3">
    <source>
        <dbReference type="ARBA" id="ARBA00022448"/>
    </source>
</evidence>
<evidence type="ECO:0000256" key="5">
    <source>
        <dbReference type="ARBA" id="ARBA00022692"/>
    </source>
</evidence>
<evidence type="ECO:0000313" key="16">
    <source>
        <dbReference type="Proteomes" id="UP000566711"/>
    </source>
</evidence>
<gene>
    <name evidence="15" type="ORF">H3H36_24915</name>
</gene>
<keyword evidence="6 11" id="KW-0798">TonB box</keyword>
<evidence type="ECO:0000313" key="15">
    <source>
        <dbReference type="EMBL" id="MBA5608589.1"/>
    </source>
</evidence>
<keyword evidence="7 10" id="KW-0472">Membrane</keyword>
<evidence type="ECO:0000256" key="7">
    <source>
        <dbReference type="ARBA" id="ARBA00023136"/>
    </source>
</evidence>
<evidence type="ECO:0000256" key="11">
    <source>
        <dbReference type="RuleBase" id="RU003357"/>
    </source>
</evidence>
<organism evidence="15 16">
    <name type="scientific">Rugamonas fusca</name>
    <dbReference type="NCBI Taxonomy" id="2758568"/>
    <lineage>
        <taxon>Bacteria</taxon>
        <taxon>Pseudomonadati</taxon>
        <taxon>Pseudomonadota</taxon>
        <taxon>Betaproteobacteria</taxon>
        <taxon>Burkholderiales</taxon>
        <taxon>Oxalobacteraceae</taxon>
        <taxon>Telluria group</taxon>
        <taxon>Rugamonas</taxon>
    </lineage>
</organism>
<evidence type="ECO:0000256" key="10">
    <source>
        <dbReference type="PROSITE-ProRule" id="PRU01360"/>
    </source>
</evidence>
<reference evidence="15 16" key="1">
    <citation type="submission" date="2020-07" db="EMBL/GenBank/DDBJ databases">
        <title>Novel species isolated from subtropical streams in China.</title>
        <authorList>
            <person name="Lu H."/>
        </authorList>
    </citation>
    <scope>NUCLEOTIDE SEQUENCE [LARGE SCALE GENOMIC DNA]</scope>
    <source>
        <strain evidence="15 16">FT3S</strain>
    </source>
</reference>
<keyword evidence="12" id="KW-0732">Signal</keyword>
<keyword evidence="16" id="KW-1185">Reference proteome</keyword>
<evidence type="ECO:0000256" key="1">
    <source>
        <dbReference type="ARBA" id="ARBA00004571"/>
    </source>
</evidence>
<feature type="domain" description="TonB-dependent receptor-like beta-barrel" evidence="13">
    <location>
        <begin position="353"/>
        <end position="909"/>
    </location>
</feature>
<keyword evidence="5 10" id="KW-0812">Transmembrane</keyword>
<dbReference type="RefSeq" id="WP_182220746.1">
    <property type="nucleotide sequence ID" value="NZ_JACEZS010000035.1"/>
</dbReference>
<evidence type="ECO:0000256" key="2">
    <source>
        <dbReference type="ARBA" id="ARBA00009810"/>
    </source>
</evidence>